<name>A0A2T1HVU4_9HYPH</name>
<evidence type="ECO:0000256" key="3">
    <source>
        <dbReference type="ARBA" id="ARBA00004818"/>
    </source>
</evidence>
<dbReference type="GO" id="GO:0008967">
    <property type="term" value="F:phosphoglycolate phosphatase activity"/>
    <property type="evidence" value="ECO:0007669"/>
    <property type="project" value="UniProtKB-UniRule"/>
</dbReference>
<dbReference type="GO" id="GO:0005829">
    <property type="term" value="C:cytosol"/>
    <property type="evidence" value="ECO:0007669"/>
    <property type="project" value="TreeGrafter"/>
</dbReference>
<evidence type="ECO:0000256" key="7">
    <source>
        <dbReference type="ARBA" id="ARBA00022801"/>
    </source>
</evidence>
<dbReference type="NCBIfam" id="TIGR01549">
    <property type="entry name" value="HAD-SF-IA-v1"/>
    <property type="match status" value="1"/>
</dbReference>
<gene>
    <name evidence="11" type="primary">gph</name>
    <name evidence="11" type="ORF">SLNSH_07095</name>
</gene>
<keyword evidence="7 10" id="KW-0378">Hydrolase</keyword>
<comment type="cofactor">
    <cofactor evidence="2 10">
        <name>Mg(2+)</name>
        <dbReference type="ChEBI" id="CHEBI:18420"/>
    </cofactor>
</comment>
<evidence type="ECO:0000256" key="6">
    <source>
        <dbReference type="ARBA" id="ARBA00022723"/>
    </source>
</evidence>
<dbReference type="NCBIfam" id="TIGR01449">
    <property type="entry name" value="PGP_bact"/>
    <property type="match status" value="1"/>
</dbReference>
<dbReference type="Proteomes" id="UP000239772">
    <property type="component" value="Unassembled WGS sequence"/>
</dbReference>
<dbReference type="PANTHER" id="PTHR43434">
    <property type="entry name" value="PHOSPHOGLYCOLATE PHOSPHATASE"/>
    <property type="match status" value="1"/>
</dbReference>
<feature type="binding site" evidence="10">
    <location>
        <position position="17"/>
    </location>
    <ligand>
        <name>Mg(2+)</name>
        <dbReference type="ChEBI" id="CHEBI:18420"/>
    </ligand>
</feature>
<dbReference type="InterPro" id="IPR023198">
    <property type="entry name" value="PGP-like_dom2"/>
</dbReference>
<feature type="binding site" evidence="10">
    <location>
        <position position="15"/>
    </location>
    <ligand>
        <name>Mg(2+)</name>
        <dbReference type="ChEBI" id="CHEBI:18420"/>
    </ligand>
</feature>
<dbReference type="GO" id="GO:0006281">
    <property type="term" value="P:DNA repair"/>
    <property type="evidence" value="ECO:0007669"/>
    <property type="project" value="TreeGrafter"/>
</dbReference>
<evidence type="ECO:0000313" key="11">
    <source>
        <dbReference type="EMBL" id="PSC05738.1"/>
    </source>
</evidence>
<protein>
    <recommendedName>
        <fullName evidence="5 10">Phosphoglycolate phosphatase</fullName>
        <shortName evidence="10">PGP</shortName>
        <shortName evidence="10">PGPase</shortName>
        <ecNumber evidence="5 10">3.1.3.18</ecNumber>
    </recommendedName>
</protein>
<dbReference type="SFLD" id="SFLDG01129">
    <property type="entry name" value="C1.5:_HAD__Beta-PGM__Phosphata"/>
    <property type="match status" value="1"/>
</dbReference>
<dbReference type="GO" id="GO:0005975">
    <property type="term" value="P:carbohydrate metabolic process"/>
    <property type="evidence" value="ECO:0007669"/>
    <property type="project" value="InterPro"/>
</dbReference>
<dbReference type="Gene3D" id="3.40.50.1000">
    <property type="entry name" value="HAD superfamily/HAD-like"/>
    <property type="match status" value="1"/>
</dbReference>
<dbReference type="PANTHER" id="PTHR43434:SF1">
    <property type="entry name" value="PHOSPHOGLYCOLATE PHOSPHATASE"/>
    <property type="match status" value="1"/>
</dbReference>
<accession>A0A2T1HVU4</accession>
<dbReference type="EMBL" id="PVZS01000006">
    <property type="protein sequence ID" value="PSC05738.1"/>
    <property type="molecule type" value="Genomic_DNA"/>
</dbReference>
<feature type="binding site" evidence="10">
    <location>
        <position position="177"/>
    </location>
    <ligand>
        <name>Mg(2+)</name>
        <dbReference type="ChEBI" id="CHEBI:18420"/>
    </ligand>
</feature>
<keyword evidence="9 10" id="KW-0119">Carbohydrate metabolism</keyword>
<evidence type="ECO:0000256" key="9">
    <source>
        <dbReference type="ARBA" id="ARBA00023277"/>
    </source>
</evidence>
<dbReference type="OrthoDB" id="9793014at2"/>
<keyword evidence="6 10" id="KW-0479">Metal-binding</keyword>
<dbReference type="HAMAP" id="MF_00495">
    <property type="entry name" value="GPH_hydrolase_bact"/>
    <property type="match status" value="1"/>
</dbReference>
<evidence type="ECO:0000256" key="5">
    <source>
        <dbReference type="ARBA" id="ARBA00013078"/>
    </source>
</evidence>
<dbReference type="FunFam" id="3.40.50.1000:FF:000022">
    <property type="entry name" value="Phosphoglycolate phosphatase"/>
    <property type="match status" value="1"/>
</dbReference>
<sequence>MARQPLNDRATVVFDLDGTLADTAADLIETMNVLMARENVAPVPVERARDVVGAGARAMIQRGFALGGRSLSQDKLDQLFVDFLDHYAQHLAVKTRLFPGVVEALDLLEAAGHRLAVCTNKVETHSVALLEALGVADRFAAICGRDTFAYAKPDPRHLTGTIEKAGGDPARAIMVGDSRTDIDTARAAGLPVVAVTFGYTDTPVTALAPDVIIDRFDELYDVVRALDPDLAAAVA</sequence>
<dbReference type="InterPro" id="IPR041492">
    <property type="entry name" value="HAD_2"/>
</dbReference>
<dbReference type="InterPro" id="IPR006439">
    <property type="entry name" value="HAD-SF_hydro_IA"/>
</dbReference>
<evidence type="ECO:0000256" key="10">
    <source>
        <dbReference type="HAMAP-Rule" id="MF_00495"/>
    </source>
</evidence>
<dbReference type="SUPFAM" id="SSF56784">
    <property type="entry name" value="HAD-like"/>
    <property type="match status" value="1"/>
</dbReference>
<dbReference type="UniPathway" id="UPA00865">
    <property type="reaction ID" value="UER00834"/>
</dbReference>
<feature type="active site" description="Nucleophile" evidence="10">
    <location>
        <position position="15"/>
    </location>
</feature>
<reference evidence="12" key="1">
    <citation type="submission" date="2018-03" db="EMBL/GenBank/DDBJ databases">
        <authorList>
            <person name="Sun L."/>
            <person name="Liu H."/>
            <person name="Chen W."/>
            <person name="Huang K."/>
            <person name="Liu W."/>
            <person name="Gao X."/>
        </authorList>
    </citation>
    <scope>NUCLEOTIDE SEQUENCE [LARGE SCALE GENOMIC DNA]</scope>
    <source>
        <strain evidence="12">SH9</strain>
    </source>
</reference>
<dbReference type="AlphaFoldDB" id="A0A2T1HVU4"/>
<keyword evidence="12" id="KW-1185">Reference proteome</keyword>
<dbReference type="GO" id="GO:0046295">
    <property type="term" value="P:glycolate biosynthetic process"/>
    <property type="evidence" value="ECO:0007669"/>
    <property type="project" value="UniProtKB-UniRule"/>
</dbReference>
<dbReference type="GO" id="GO:0046872">
    <property type="term" value="F:metal ion binding"/>
    <property type="evidence" value="ECO:0007669"/>
    <property type="project" value="UniProtKB-KW"/>
</dbReference>
<organism evidence="11 12">
    <name type="scientific">Alsobacter soli</name>
    <dbReference type="NCBI Taxonomy" id="2109933"/>
    <lineage>
        <taxon>Bacteria</taxon>
        <taxon>Pseudomonadati</taxon>
        <taxon>Pseudomonadota</taxon>
        <taxon>Alphaproteobacteria</taxon>
        <taxon>Hyphomicrobiales</taxon>
        <taxon>Alsobacteraceae</taxon>
        <taxon>Alsobacter</taxon>
    </lineage>
</organism>
<comment type="pathway">
    <text evidence="3 10">Organic acid metabolism; glycolate biosynthesis; glycolate from 2-phosphoglycolate: step 1/1.</text>
</comment>
<dbReference type="EC" id="3.1.3.18" evidence="5 10"/>
<dbReference type="PRINTS" id="PR00413">
    <property type="entry name" value="HADHALOGNASE"/>
</dbReference>
<evidence type="ECO:0000256" key="4">
    <source>
        <dbReference type="ARBA" id="ARBA00006171"/>
    </source>
</evidence>
<dbReference type="RefSeq" id="WP_106335981.1">
    <property type="nucleotide sequence ID" value="NZ_PVZS01000006.1"/>
</dbReference>
<dbReference type="InterPro" id="IPR037512">
    <property type="entry name" value="PGPase_prok"/>
</dbReference>
<keyword evidence="8 10" id="KW-0460">Magnesium</keyword>
<comment type="caution">
    <text evidence="11">The sequence shown here is derived from an EMBL/GenBank/DDBJ whole genome shotgun (WGS) entry which is preliminary data.</text>
</comment>
<comment type="catalytic activity">
    <reaction evidence="1 10">
        <text>2-phosphoglycolate + H2O = glycolate + phosphate</text>
        <dbReference type="Rhea" id="RHEA:14369"/>
        <dbReference type="ChEBI" id="CHEBI:15377"/>
        <dbReference type="ChEBI" id="CHEBI:29805"/>
        <dbReference type="ChEBI" id="CHEBI:43474"/>
        <dbReference type="ChEBI" id="CHEBI:58033"/>
        <dbReference type="EC" id="3.1.3.18"/>
    </reaction>
</comment>
<evidence type="ECO:0000256" key="8">
    <source>
        <dbReference type="ARBA" id="ARBA00022842"/>
    </source>
</evidence>
<dbReference type="Pfam" id="PF13419">
    <property type="entry name" value="HAD_2"/>
    <property type="match status" value="1"/>
</dbReference>
<evidence type="ECO:0000256" key="1">
    <source>
        <dbReference type="ARBA" id="ARBA00000830"/>
    </source>
</evidence>
<proteinExistence type="inferred from homology"/>
<evidence type="ECO:0000313" key="12">
    <source>
        <dbReference type="Proteomes" id="UP000239772"/>
    </source>
</evidence>
<evidence type="ECO:0000256" key="2">
    <source>
        <dbReference type="ARBA" id="ARBA00001946"/>
    </source>
</evidence>
<dbReference type="Gene3D" id="1.10.150.240">
    <property type="entry name" value="Putative phosphatase, domain 2"/>
    <property type="match status" value="1"/>
</dbReference>
<dbReference type="InterPro" id="IPR023214">
    <property type="entry name" value="HAD_sf"/>
</dbReference>
<dbReference type="SFLD" id="SFLDS00003">
    <property type="entry name" value="Haloacid_Dehalogenase"/>
    <property type="match status" value="1"/>
</dbReference>
<dbReference type="InterPro" id="IPR050155">
    <property type="entry name" value="HAD-like_hydrolase_sf"/>
</dbReference>
<comment type="function">
    <text evidence="10">Specifically catalyzes the dephosphorylation of 2-phosphoglycolate. Is involved in the dissimilation of the intracellular 2-phosphoglycolate formed during the DNA repair of 3'-phosphoglycolate ends, a major class of DNA lesions induced by oxidative stress.</text>
</comment>
<comment type="similarity">
    <text evidence="4 10">Belongs to the HAD-like hydrolase superfamily. CbbY/CbbZ/Gph/YieH family.</text>
</comment>
<dbReference type="InterPro" id="IPR036412">
    <property type="entry name" value="HAD-like_sf"/>
</dbReference>